<dbReference type="Gene3D" id="2.130.10.10">
    <property type="entry name" value="YVTN repeat-like/Quinoprotein amine dehydrogenase"/>
    <property type="match status" value="3"/>
</dbReference>
<feature type="region of interest" description="Disordered" evidence="4">
    <location>
        <begin position="236"/>
        <end position="262"/>
    </location>
</feature>
<keyword evidence="6" id="KW-1185">Reference proteome</keyword>
<feature type="region of interest" description="Disordered" evidence="4">
    <location>
        <begin position="773"/>
        <end position="793"/>
    </location>
</feature>
<name>A0AAE0DQ50_9LECA</name>
<accession>A0AAE0DQ50</accession>
<evidence type="ECO:0000313" key="6">
    <source>
        <dbReference type="Proteomes" id="UP001276659"/>
    </source>
</evidence>
<feature type="compositionally biased region" description="Polar residues" evidence="4">
    <location>
        <begin position="353"/>
        <end position="364"/>
    </location>
</feature>
<dbReference type="SUPFAM" id="SSF50978">
    <property type="entry name" value="WD40 repeat-like"/>
    <property type="match status" value="1"/>
</dbReference>
<feature type="compositionally biased region" description="Acidic residues" evidence="4">
    <location>
        <begin position="820"/>
        <end position="844"/>
    </location>
</feature>
<organism evidence="5 6">
    <name type="scientific">Lepraria neglecta</name>
    <dbReference type="NCBI Taxonomy" id="209136"/>
    <lineage>
        <taxon>Eukaryota</taxon>
        <taxon>Fungi</taxon>
        <taxon>Dikarya</taxon>
        <taxon>Ascomycota</taxon>
        <taxon>Pezizomycotina</taxon>
        <taxon>Lecanoromycetes</taxon>
        <taxon>OSLEUM clade</taxon>
        <taxon>Lecanoromycetidae</taxon>
        <taxon>Lecanorales</taxon>
        <taxon>Lecanorineae</taxon>
        <taxon>Stereocaulaceae</taxon>
        <taxon>Lepraria</taxon>
    </lineage>
</organism>
<gene>
    <name evidence="5" type="ORF">OEA41_000784</name>
</gene>
<reference evidence="5" key="1">
    <citation type="submission" date="2022-11" db="EMBL/GenBank/DDBJ databases">
        <title>Chromosomal genome sequence assembly and mating type (MAT) locus characterization of the leprose asexual lichenized fungus Lepraria neglecta (Nyl.) Erichsen.</title>
        <authorList>
            <person name="Allen J.L."/>
            <person name="Pfeffer B."/>
        </authorList>
    </citation>
    <scope>NUCLEOTIDE SEQUENCE</scope>
    <source>
        <strain evidence="5">Allen 5258</strain>
    </source>
</reference>
<evidence type="ECO:0000313" key="5">
    <source>
        <dbReference type="EMBL" id="KAK3178647.1"/>
    </source>
</evidence>
<evidence type="ECO:0000256" key="4">
    <source>
        <dbReference type="SAM" id="MobiDB-lite"/>
    </source>
</evidence>
<evidence type="ECO:0008006" key="7">
    <source>
        <dbReference type="Google" id="ProtNLM"/>
    </source>
</evidence>
<dbReference type="InterPro" id="IPR015943">
    <property type="entry name" value="WD40/YVTN_repeat-like_dom_sf"/>
</dbReference>
<dbReference type="Pfam" id="PF00400">
    <property type="entry name" value="WD40"/>
    <property type="match status" value="2"/>
</dbReference>
<dbReference type="EMBL" id="JASNWA010000003">
    <property type="protein sequence ID" value="KAK3178647.1"/>
    <property type="molecule type" value="Genomic_DNA"/>
</dbReference>
<comment type="caution">
    <text evidence="5">The sequence shown here is derived from an EMBL/GenBank/DDBJ whole genome shotgun (WGS) entry which is preliminary data.</text>
</comment>
<dbReference type="PROSITE" id="PS50082">
    <property type="entry name" value="WD_REPEATS_2"/>
    <property type="match status" value="1"/>
</dbReference>
<feature type="compositionally biased region" description="Low complexity" evidence="4">
    <location>
        <begin position="975"/>
        <end position="988"/>
    </location>
</feature>
<dbReference type="GO" id="GO:0005737">
    <property type="term" value="C:cytoplasm"/>
    <property type="evidence" value="ECO:0007669"/>
    <property type="project" value="TreeGrafter"/>
</dbReference>
<dbReference type="InterPro" id="IPR036322">
    <property type="entry name" value="WD40_repeat_dom_sf"/>
</dbReference>
<dbReference type="InterPro" id="IPR045151">
    <property type="entry name" value="DCAF8"/>
</dbReference>
<dbReference type="InterPro" id="IPR001680">
    <property type="entry name" value="WD40_rpt"/>
</dbReference>
<feature type="compositionally biased region" description="Polar residues" evidence="4">
    <location>
        <begin position="774"/>
        <end position="787"/>
    </location>
</feature>
<protein>
    <recommendedName>
        <fullName evidence="7">WD40 repeat-like protein</fullName>
    </recommendedName>
</protein>
<dbReference type="SMART" id="SM00320">
    <property type="entry name" value="WD40"/>
    <property type="match status" value="6"/>
</dbReference>
<dbReference type="AlphaFoldDB" id="A0AAE0DQ50"/>
<dbReference type="PANTHER" id="PTHR15574">
    <property type="entry name" value="WD REPEAT DOMAIN-CONTAINING FAMILY"/>
    <property type="match status" value="1"/>
</dbReference>
<keyword evidence="2" id="KW-0677">Repeat</keyword>
<dbReference type="GO" id="GO:0045717">
    <property type="term" value="P:negative regulation of fatty acid biosynthetic process"/>
    <property type="evidence" value="ECO:0007669"/>
    <property type="project" value="TreeGrafter"/>
</dbReference>
<feature type="region of interest" description="Disordered" evidence="4">
    <location>
        <begin position="319"/>
        <end position="381"/>
    </location>
</feature>
<feature type="repeat" description="WD" evidence="3">
    <location>
        <begin position="48"/>
        <end position="84"/>
    </location>
</feature>
<keyword evidence="1 3" id="KW-0853">WD repeat</keyword>
<feature type="region of interest" description="Disordered" evidence="4">
    <location>
        <begin position="818"/>
        <end position="844"/>
    </location>
</feature>
<proteinExistence type="predicted"/>
<evidence type="ECO:0000256" key="3">
    <source>
        <dbReference type="PROSITE-ProRule" id="PRU00221"/>
    </source>
</evidence>
<dbReference type="Proteomes" id="UP001276659">
    <property type="component" value="Unassembled WGS sequence"/>
</dbReference>
<evidence type="ECO:0000256" key="1">
    <source>
        <dbReference type="ARBA" id="ARBA00022574"/>
    </source>
</evidence>
<sequence length="1087" mass="120696">MQRQADTIHSWSTSGRLLASGSDDQHLNIHSYQPDSSVSPFSLTTTVATGHTANIFSVKFMPHSNDRTLVTAAGDCEVRVFDIEYSGQRAETSMGPNIATTGRGQRFQNMYRGVRYLSDGNTNARVYRSHADRVKRIVTESSPNLFLTCSEDGEVRQFDLRLPSSSYPPPRGGRGFLAHRVDHDNSNVPPPLISYKRYNLDLNTISCSASQPHYIALGGAHLHCFLHDRRMLGRNIDEEHGHPGRASPAHSMSSQENEMMGQATRCVRKFAPEGRKKMRRTDNGHITACKISDANPNEMIASWSGDHIYSFDLVRSPDAREQERRSGSASISERGKGKVRESGDRKRKRKKQNSTTSIEAATRSSKPRHAKERPDEDGDLALRVRYENGQTEDIAMGDAVSHLPSTMVESARESFLHESQKRSLQIAKSLVKIRKLLFSLEASSRVSSDTTSLDPAHHTPSFTAALGTAATCVPEMDEIIRCWRYPVDPLAEDILFQQTLRGNRNSSRRFVQAAGTLARMLGGKIQTASRTSSPALDLFQDIIPSPDEGPHPPKGEIFCYDFLKAIILWLEGGPQALLQGFKRPPNQRRDNPRFPVPDDAQLCAIDEHIIPYLLRLARENSVPNVDASRFERDETRQIFESETAAVIAFGNAVKMPLEDLTRATVAAPGTRDDEPRGYMQDKKTAIKYWGFKVGRALLMNAGEDINFQFVDIAFGGLGTSEVDEGRVQEDVDPNEEEDVVEHVSLVKRSGEVPMEGRAELGNDGAIEICRGAEGSTTDETRSPSAQPEESDIDIEDAGSDAEVILMDDLHDEIADHMAAEDEDEDNEYDIANDDGDSDADDDDDGEITAEERQFMFQSASDRGKLREKVEKDVPCYSHTRKYTGHCNVKTVKDANFFGLQDEYVVSGSDGGHLFIWDKKTTEIVNILEGDNEVVNVVQGHPYEPLLAVSGIDHTIKIFSPDSRAQKDAEDGINISSATNGSSGYSSLSGRRRPRHGSPPPTAEESPQQEGLTSRKRMQNSYQIISQNDVQRQGGMRDAFITTRGEDRLTDTVADPKKAKGIGEEELLIRVREIRDGLREEKKCGSMI</sequence>
<dbReference type="GO" id="GO:0080008">
    <property type="term" value="C:Cul4-RING E3 ubiquitin ligase complex"/>
    <property type="evidence" value="ECO:0007669"/>
    <property type="project" value="TreeGrafter"/>
</dbReference>
<evidence type="ECO:0000256" key="2">
    <source>
        <dbReference type="ARBA" id="ARBA00022737"/>
    </source>
</evidence>
<feature type="compositionally biased region" description="Basic and acidic residues" evidence="4">
    <location>
        <begin position="333"/>
        <end position="344"/>
    </location>
</feature>
<feature type="region of interest" description="Disordered" evidence="4">
    <location>
        <begin position="962"/>
        <end position="1017"/>
    </location>
</feature>
<dbReference type="PANTHER" id="PTHR15574:SF40">
    <property type="entry name" value="WD AND TETRATRICOPEPTIDE REPEATS PROTEIN 1"/>
    <property type="match status" value="1"/>
</dbReference>